<dbReference type="PANTHER" id="PTHR24198">
    <property type="entry name" value="ANKYRIN REPEAT AND PROTEIN KINASE DOMAIN-CONTAINING PROTEIN"/>
    <property type="match status" value="1"/>
</dbReference>
<protein>
    <submittedName>
        <fullName evidence="3">Ankyrin repeat-containing protein, putative</fullName>
    </submittedName>
</protein>
<evidence type="ECO:0000313" key="4">
    <source>
        <dbReference type="Proteomes" id="UP000001610"/>
    </source>
</evidence>
<dbReference type="HOGENOM" id="CLU_976643_0_0_1"/>
<dbReference type="SUPFAM" id="SSF48403">
    <property type="entry name" value="Ankyrin repeat"/>
    <property type="match status" value="1"/>
</dbReference>
<dbReference type="Pfam" id="PF00023">
    <property type="entry name" value="Ank"/>
    <property type="match status" value="1"/>
</dbReference>
<dbReference type="EMBL" id="JH126400">
    <property type="protein sequence ID" value="EGX94206.1"/>
    <property type="molecule type" value="Genomic_DNA"/>
</dbReference>
<dbReference type="PANTHER" id="PTHR24198:SF165">
    <property type="entry name" value="ANKYRIN REPEAT-CONTAINING PROTEIN-RELATED"/>
    <property type="match status" value="1"/>
</dbReference>
<dbReference type="GeneID" id="18164504"/>
<dbReference type="Gene3D" id="1.25.40.20">
    <property type="entry name" value="Ankyrin repeat-containing domain"/>
    <property type="match status" value="2"/>
</dbReference>
<dbReference type="OrthoDB" id="4860873at2759"/>
<accession>G3J9Y3</accession>
<name>G3J9Y3_CORMM</name>
<dbReference type="RefSeq" id="XP_006667692.1">
    <property type="nucleotide sequence ID" value="XM_006667629.1"/>
</dbReference>
<reference evidence="3 4" key="1">
    <citation type="journal article" date="2011" name="Genome Biol.">
        <title>Genome sequence of the insect pathogenic fungus Cordyceps militaris, a valued traditional Chinese medicine.</title>
        <authorList>
            <person name="Zheng P."/>
            <person name="Xia Y."/>
            <person name="Xiao G."/>
            <person name="Xiong C."/>
            <person name="Hu X."/>
            <person name="Zhang S."/>
            <person name="Zheng H."/>
            <person name="Huang Y."/>
            <person name="Zhou Y."/>
            <person name="Wang S."/>
            <person name="Zhao G.P."/>
            <person name="Liu X."/>
            <person name="St Leger R.J."/>
            <person name="Wang C."/>
        </authorList>
    </citation>
    <scope>NUCLEOTIDE SEQUENCE [LARGE SCALE GENOMIC DNA]</scope>
    <source>
        <strain evidence="3 4">CM01</strain>
    </source>
</reference>
<dbReference type="Pfam" id="PF12796">
    <property type="entry name" value="Ank_2"/>
    <property type="match status" value="1"/>
</dbReference>
<proteinExistence type="predicted"/>
<sequence length="285" mass="30593">MVLESNTVKGPKALDENRKLSPLWSLASSKDSERAFQILAQTENFTMDAIGDRGFTLLSQAASAGSDKIVELLLNTEQFDVNSKDDQGTTPLIFAIHSGKASTVKLILGTRKADAERTGKLGQTSPGCTALLEDEMTAEGPVESRRVDVNASDVYMSTPLHWAVYLLQPDADGMEVEARNSTGCNALAGAVQNRCDIVELLLAEEGIDVNLKDCSDKTPLSLLRELPESPGRNTMEQMLSAAGGVADVFPRENSLPRLQPQGVLDATLKAVAAAKLSRRTCQSCL</sequence>
<dbReference type="KEGG" id="cmt:CCM_02477"/>
<evidence type="ECO:0000256" key="1">
    <source>
        <dbReference type="ARBA" id="ARBA00022737"/>
    </source>
</evidence>
<gene>
    <name evidence="3" type="ORF">CCM_02477</name>
</gene>
<dbReference type="eggNOG" id="KOG0504">
    <property type="taxonomic scope" value="Eukaryota"/>
</dbReference>
<dbReference type="InParanoid" id="G3J9Y3"/>
<dbReference type="AlphaFoldDB" id="G3J9Y3"/>
<dbReference type="InterPro" id="IPR036770">
    <property type="entry name" value="Ankyrin_rpt-contain_sf"/>
</dbReference>
<keyword evidence="1" id="KW-0677">Repeat</keyword>
<dbReference type="Proteomes" id="UP000001610">
    <property type="component" value="Unassembled WGS sequence"/>
</dbReference>
<organism evidence="3 4">
    <name type="scientific">Cordyceps militaris (strain CM01)</name>
    <name type="common">Caterpillar fungus</name>
    <dbReference type="NCBI Taxonomy" id="983644"/>
    <lineage>
        <taxon>Eukaryota</taxon>
        <taxon>Fungi</taxon>
        <taxon>Dikarya</taxon>
        <taxon>Ascomycota</taxon>
        <taxon>Pezizomycotina</taxon>
        <taxon>Sordariomycetes</taxon>
        <taxon>Hypocreomycetidae</taxon>
        <taxon>Hypocreales</taxon>
        <taxon>Cordycipitaceae</taxon>
        <taxon>Cordyceps</taxon>
    </lineage>
</organism>
<dbReference type="InterPro" id="IPR002110">
    <property type="entry name" value="Ankyrin_rpt"/>
</dbReference>
<dbReference type="VEuPathDB" id="FungiDB:CCM_02477"/>
<keyword evidence="2" id="KW-0040">ANK repeat</keyword>
<evidence type="ECO:0000313" key="3">
    <source>
        <dbReference type="EMBL" id="EGX94206.1"/>
    </source>
</evidence>
<keyword evidence="4" id="KW-1185">Reference proteome</keyword>
<dbReference type="SMART" id="SM00248">
    <property type="entry name" value="ANK"/>
    <property type="match status" value="3"/>
</dbReference>
<evidence type="ECO:0000256" key="2">
    <source>
        <dbReference type="ARBA" id="ARBA00023043"/>
    </source>
</evidence>